<dbReference type="Pfam" id="PF01569">
    <property type="entry name" value="PAP2"/>
    <property type="match status" value="1"/>
</dbReference>
<dbReference type="AlphaFoldDB" id="A0A1H0LVM9"/>
<name>A0A1H0LVM9_9PSEU</name>
<dbReference type="EMBL" id="FNJB01000004">
    <property type="protein sequence ID" value="SDO72163.1"/>
    <property type="molecule type" value="Genomic_DNA"/>
</dbReference>
<feature type="domain" description="Phosphatidic acid phosphatase type 2/haloperoxidase" evidence="3">
    <location>
        <begin position="133"/>
        <end position="240"/>
    </location>
</feature>
<evidence type="ECO:0000259" key="3">
    <source>
        <dbReference type="Pfam" id="PF01569"/>
    </source>
</evidence>
<feature type="transmembrane region" description="Helical" evidence="2">
    <location>
        <begin position="219"/>
        <end position="238"/>
    </location>
</feature>
<feature type="transmembrane region" description="Helical" evidence="2">
    <location>
        <begin position="193"/>
        <end position="213"/>
    </location>
</feature>
<dbReference type="InterPro" id="IPR036938">
    <property type="entry name" value="PAP2/HPO_sf"/>
</dbReference>
<proteinExistence type="predicted"/>
<feature type="transmembrane region" description="Helical" evidence="2">
    <location>
        <begin position="295"/>
        <end position="318"/>
    </location>
</feature>
<feature type="transmembrane region" description="Helical" evidence="2">
    <location>
        <begin position="126"/>
        <end position="147"/>
    </location>
</feature>
<evidence type="ECO:0000256" key="1">
    <source>
        <dbReference type="SAM" id="MobiDB-lite"/>
    </source>
</evidence>
<feature type="transmembrane region" description="Helical" evidence="2">
    <location>
        <begin position="48"/>
        <end position="67"/>
    </location>
</feature>
<keyword evidence="2" id="KW-0812">Transmembrane</keyword>
<reference evidence="5" key="1">
    <citation type="submission" date="2016-10" db="EMBL/GenBank/DDBJ databases">
        <authorList>
            <person name="Varghese N."/>
            <person name="Submissions S."/>
        </authorList>
    </citation>
    <scope>NUCLEOTIDE SEQUENCE [LARGE SCALE GENOMIC DNA]</scope>
    <source>
        <strain evidence="5">IBRC-M 10655</strain>
    </source>
</reference>
<dbReference type="SUPFAM" id="SSF48317">
    <property type="entry name" value="Acid phosphatase/Vanadium-dependent haloperoxidase"/>
    <property type="match status" value="1"/>
</dbReference>
<sequence length="348" mass="37482">MAGRIVGRDLMDHLDTWLYWQDHAADPVTPRNPVQTSTPTPVNAPIRWIITGVLALIALIGVYLLAICTRTGQAWENAALRGADQVDPETLDTARNDLGEITTYTLAGAILLVGVVGLLRRRVDLAVAGMGLIIVGLGITEVLKRFVLVRPELLETSGHYAHNSFPSGHTTIAMTVLLALLIVVPYRWRGVTMFFATLYALGIGAQTVTAKWHRVSDTLGADAVALLCACAVSWWLMRRGRIIRHTGRPLVSRTIIVTFWALALAFVGAAGAIILDATANQGDPAQFDATALDNAYLAANALAIAGSIATLLIFWGLWRRLEIPAKSTGTTPIPDQEPAGWPVHAGHL</sequence>
<gene>
    <name evidence="4" type="ORF">SAMN05192558_104302</name>
</gene>
<dbReference type="STRING" id="504798.SAMN05421871_105158"/>
<feature type="region of interest" description="Disordered" evidence="1">
    <location>
        <begin position="328"/>
        <end position="348"/>
    </location>
</feature>
<dbReference type="Gene3D" id="1.20.144.10">
    <property type="entry name" value="Phosphatidic acid phosphatase type 2/haloperoxidase"/>
    <property type="match status" value="1"/>
</dbReference>
<evidence type="ECO:0000256" key="2">
    <source>
        <dbReference type="SAM" id="Phobius"/>
    </source>
</evidence>
<dbReference type="InterPro" id="IPR000326">
    <property type="entry name" value="PAP2/HPO"/>
</dbReference>
<keyword evidence="2" id="KW-1133">Transmembrane helix</keyword>
<feature type="transmembrane region" description="Helical" evidence="2">
    <location>
        <begin position="250"/>
        <end position="275"/>
    </location>
</feature>
<accession>A0A1H0LVM9</accession>
<dbReference type="Proteomes" id="UP000199651">
    <property type="component" value="Unassembled WGS sequence"/>
</dbReference>
<feature type="transmembrane region" description="Helical" evidence="2">
    <location>
        <begin position="101"/>
        <end position="119"/>
    </location>
</feature>
<protein>
    <submittedName>
        <fullName evidence="4">PAP2 superfamily protein</fullName>
    </submittedName>
</protein>
<organism evidence="4 5">
    <name type="scientific">Actinokineospora alba</name>
    <dbReference type="NCBI Taxonomy" id="504798"/>
    <lineage>
        <taxon>Bacteria</taxon>
        <taxon>Bacillati</taxon>
        <taxon>Actinomycetota</taxon>
        <taxon>Actinomycetes</taxon>
        <taxon>Pseudonocardiales</taxon>
        <taxon>Pseudonocardiaceae</taxon>
        <taxon>Actinokineospora</taxon>
    </lineage>
</organism>
<feature type="transmembrane region" description="Helical" evidence="2">
    <location>
        <begin position="167"/>
        <end position="186"/>
    </location>
</feature>
<evidence type="ECO:0000313" key="4">
    <source>
        <dbReference type="EMBL" id="SDO72163.1"/>
    </source>
</evidence>
<keyword evidence="5" id="KW-1185">Reference proteome</keyword>
<evidence type="ECO:0000313" key="5">
    <source>
        <dbReference type="Proteomes" id="UP000199651"/>
    </source>
</evidence>
<keyword evidence="2" id="KW-0472">Membrane</keyword>